<name>A0A4P7N629_PYROR</name>
<feature type="compositionally biased region" description="Basic and acidic residues" evidence="1">
    <location>
        <begin position="25"/>
        <end position="37"/>
    </location>
</feature>
<dbReference type="Proteomes" id="UP000294847">
    <property type="component" value="Chromosome 2"/>
</dbReference>
<proteinExistence type="predicted"/>
<feature type="region of interest" description="Disordered" evidence="1">
    <location>
        <begin position="313"/>
        <end position="370"/>
    </location>
</feature>
<evidence type="ECO:0000313" key="2">
    <source>
        <dbReference type="EMBL" id="QBZ57032.1"/>
    </source>
</evidence>
<feature type="compositionally biased region" description="Acidic residues" evidence="1">
    <location>
        <begin position="359"/>
        <end position="370"/>
    </location>
</feature>
<organism evidence="2 3">
    <name type="scientific">Pyricularia oryzae</name>
    <name type="common">Rice blast fungus</name>
    <name type="synonym">Magnaporthe oryzae</name>
    <dbReference type="NCBI Taxonomy" id="318829"/>
    <lineage>
        <taxon>Eukaryota</taxon>
        <taxon>Fungi</taxon>
        <taxon>Dikarya</taxon>
        <taxon>Ascomycota</taxon>
        <taxon>Pezizomycotina</taxon>
        <taxon>Sordariomycetes</taxon>
        <taxon>Sordariomycetidae</taxon>
        <taxon>Magnaporthales</taxon>
        <taxon>Pyriculariaceae</taxon>
        <taxon>Pyricularia</taxon>
    </lineage>
</organism>
<dbReference type="EMBL" id="CP034205">
    <property type="protein sequence ID" value="QBZ57032.1"/>
    <property type="molecule type" value="Genomic_DNA"/>
</dbReference>
<protein>
    <submittedName>
        <fullName evidence="2">Uncharacterized protein</fullName>
    </submittedName>
</protein>
<feature type="region of interest" description="Disordered" evidence="1">
    <location>
        <begin position="383"/>
        <end position="420"/>
    </location>
</feature>
<gene>
    <name evidence="2" type="ORF">PoMZ_01951</name>
</gene>
<evidence type="ECO:0000256" key="1">
    <source>
        <dbReference type="SAM" id="MobiDB-lite"/>
    </source>
</evidence>
<evidence type="ECO:0000313" key="3">
    <source>
        <dbReference type="Proteomes" id="UP000294847"/>
    </source>
</evidence>
<sequence length="530" mass="58368">MTRSEPLTSLALGRSPYDDVVQGEGPHDPRLPAQAYDERGRPINPEARRLNRELIRAHNEVMHAIGVAEPEDGGAERLAAEVERLKAKANADHIGSCMHYVGIHALNGGSLGIDGVKSRMLAYKGYGDVPLADLYYYERSQRSLFALLFPGLPCFIADELINYVRFETFSHVKSSVLDAIIVYIRAHLHIFMPVQSLGLAPRNAWFPGLSFFLFFSDESPVAKPPPLRSLQPRDIISWLGGVAISFAPLVAHQLTGRLQDIMGLFVGYTFYRLLPKPSREDEMRSAAYYSPRPEQTSAPEQTPLLSHLRENLHRPRRTSDGVPRPESVVLGGEGGAGQSQAPHAAIRRQSTFSSVPAAEDYDSDEDDEEGTERVFATLVHVDRDPDELASDGPPGVWSAELRPNAPTEGSVRGGDGPNGDHRGVRYNTNLHTLFPARLASDIFQRAVVTCLLTPLQAVTIRLLARSYIGRRPGGAEALPGVFGISPFSDLSWRGVGRLVILDMVAFLIQAEIWSVMALVSECLREEEPEN</sequence>
<accession>A0A4P7N629</accession>
<reference evidence="2 3" key="1">
    <citation type="journal article" date="2019" name="Mol. Biol. Evol.">
        <title>Blast fungal genomes show frequent chromosomal changes, gene gains and losses, and effector gene turnover.</title>
        <authorList>
            <person name="Gomez Luciano L.B."/>
            <person name="Jason Tsai I."/>
            <person name="Chuma I."/>
            <person name="Tosa Y."/>
            <person name="Chen Y.H."/>
            <person name="Li J.Y."/>
            <person name="Li M.Y."/>
            <person name="Jade Lu M.Y."/>
            <person name="Nakayashiki H."/>
            <person name="Li W.H."/>
        </authorList>
    </citation>
    <scope>NUCLEOTIDE SEQUENCE [LARGE SCALE GENOMIC DNA]</scope>
    <source>
        <strain evidence="2">MZ5-1-6</strain>
    </source>
</reference>
<feature type="region of interest" description="Disordered" evidence="1">
    <location>
        <begin position="1"/>
        <end position="37"/>
    </location>
</feature>
<dbReference type="AlphaFoldDB" id="A0A4P7N629"/>